<keyword evidence="3" id="KW-0813">Transport</keyword>
<dbReference type="SUPFAM" id="SSF48403">
    <property type="entry name" value="Ankyrin repeat"/>
    <property type="match status" value="1"/>
</dbReference>
<keyword evidence="4" id="KW-0630">Potassium</keyword>
<proteinExistence type="predicted"/>
<dbReference type="SMART" id="SM00248">
    <property type="entry name" value="ANK"/>
    <property type="match status" value="4"/>
</dbReference>
<dbReference type="AlphaFoldDB" id="A0A1R3IYR8"/>
<dbReference type="OrthoDB" id="426293at2759"/>
<keyword evidence="5" id="KW-0407">Ion channel</keyword>
<evidence type="ECO:0000313" key="8">
    <source>
        <dbReference type="Proteomes" id="UP000187203"/>
    </source>
</evidence>
<dbReference type="PROSITE" id="PS50088">
    <property type="entry name" value="ANK_REPEAT"/>
    <property type="match status" value="3"/>
</dbReference>
<evidence type="ECO:0000256" key="3">
    <source>
        <dbReference type="ARBA" id="ARBA00022882"/>
    </source>
</evidence>
<dbReference type="PANTHER" id="PTHR45743:SF11">
    <property type="entry name" value="POTASSIUM CHANNEL"/>
    <property type="match status" value="1"/>
</dbReference>
<evidence type="ECO:0000256" key="4">
    <source>
        <dbReference type="ARBA" id="ARBA00022958"/>
    </source>
</evidence>
<keyword evidence="3" id="KW-0406">Ion transport</keyword>
<dbReference type="EMBL" id="AWUE01017265">
    <property type="protein sequence ID" value="OMO87732.1"/>
    <property type="molecule type" value="Genomic_DNA"/>
</dbReference>
<accession>A0A1R3IYR8</accession>
<keyword evidence="2" id="KW-0631">Potassium channel</keyword>
<dbReference type="InterPro" id="IPR036770">
    <property type="entry name" value="Ankyrin_rpt-contain_sf"/>
</dbReference>
<dbReference type="PANTHER" id="PTHR45743">
    <property type="entry name" value="POTASSIUM CHANNEL AKT1"/>
    <property type="match status" value="1"/>
</dbReference>
<feature type="repeat" description="ANK" evidence="6">
    <location>
        <begin position="150"/>
        <end position="182"/>
    </location>
</feature>
<feature type="repeat" description="ANK" evidence="6">
    <location>
        <begin position="86"/>
        <end position="118"/>
    </location>
</feature>
<keyword evidence="1" id="KW-0633">Potassium transport</keyword>
<feature type="repeat" description="ANK" evidence="6">
    <location>
        <begin position="53"/>
        <end position="85"/>
    </location>
</feature>
<dbReference type="Pfam" id="PF12796">
    <property type="entry name" value="Ank_2"/>
    <property type="match status" value="2"/>
</dbReference>
<comment type="caution">
    <text evidence="7">The sequence shown here is derived from an EMBL/GenBank/DDBJ whole genome shotgun (WGS) entry which is preliminary data.</text>
</comment>
<evidence type="ECO:0000313" key="7">
    <source>
        <dbReference type="EMBL" id="OMO87732.1"/>
    </source>
</evidence>
<evidence type="ECO:0000256" key="5">
    <source>
        <dbReference type="ARBA" id="ARBA00023303"/>
    </source>
</evidence>
<dbReference type="GO" id="GO:0034702">
    <property type="term" value="C:monoatomic ion channel complex"/>
    <property type="evidence" value="ECO:0007669"/>
    <property type="project" value="UniProtKB-KW"/>
</dbReference>
<dbReference type="InterPro" id="IPR045319">
    <property type="entry name" value="KAT/AKT"/>
</dbReference>
<dbReference type="PROSITE" id="PS50297">
    <property type="entry name" value="ANK_REP_REGION"/>
    <property type="match status" value="3"/>
</dbReference>
<keyword evidence="3" id="KW-0851">Voltage-gated channel</keyword>
<dbReference type="PRINTS" id="PR01415">
    <property type="entry name" value="ANKYRIN"/>
</dbReference>
<organism evidence="7 8">
    <name type="scientific">Corchorus olitorius</name>
    <dbReference type="NCBI Taxonomy" id="93759"/>
    <lineage>
        <taxon>Eukaryota</taxon>
        <taxon>Viridiplantae</taxon>
        <taxon>Streptophyta</taxon>
        <taxon>Embryophyta</taxon>
        <taxon>Tracheophyta</taxon>
        <taxon>Spermatophyta</taxon>
        <taxon>Magnoliopsida</taxon>
        <taxon>eudicotyledons</taxon>
        <taxon>Gunneridae</taxon>
        <taxon>Pentapetalae</taxon>
        <taxon>rosids</taxon>
        <taxon>malvids</taxon>
        <taxon>Malvales</taxon>
        <taxon>Malvaceae</taxon>
        <taxon>Grewioideae</taxon>
        <taxon>Apeibeae</taxon>
        <taxon>Corchorus</taxon>
    </lineage>
</organism>
<sequence length="254" mass="27953">MQNEILESDVTLYIGKLESELAARLNCVAFNGDLYRLKRLIGAGADPNKTDYDGRSPLHIAASKGYEDITTFLLEQKVDFNISDKFGNTPLLEAIKHGYDQVASLLIKAGASLEMDDAGGFLCMTVARRDLSLLKRFLAGGIDPNAKTYDYRTALHVAASEGLYSVAKTLLEAGACVFLKDRWGNNPLDEARMGGNKSLIGLLETARTSQMSEFASPEQIRDKIENGFSKMICKAYYIIPDDLQVGRKFAPPIK</sequence>
<dbReference type="InterPro" id="IPR002110">
    <property type="entry name" value="Ankyrin_rpt"/>
</dbReference>
<dbReference type="Gene3D" id="1.25.40.20">
    <property type="entry name" value="Ankyrin repeat-containing domain"/>
    <property type="match status" value="2"/>
</dbReference>
<keyword evidence="6" id="KW-0040">ANK repeat</keyword>
<gene>
    <name evidence="7" type="ORF">COLO4_20599</name>
</gene>
<dbReference type="GO" id="GO:0005249">
    <property type="term" value="F:voltage-gated potassium channel activity"/>
    <property type="evidence" value="ECO:0007669"/>
    <property type="project" value="InterPro"/>
</dbReference>
<evidence type="ECO:0000256" key="6">
    <source>
        <dbReference type="PROSITE-ProRule" id="PRU00023"/>
    </source>
</evidence>
<dbReference type="Proteomes" id="UP000187203">
    <property type="component" value="Unassembled WGS sequence"/>
</dbReference>
<protein>
    <submittedName>
        <fullName evidence="7">Uncharacterized protein</fullName>
    </submittedName>
</protein>
<keyword evidence="8" id="KW-1185">Reference proteome</keyword>
<name>A0A1R3IYR8_9ROSI</name>
<evidence type="ECO:0000256" key="2">
    <source>
        <dbReference type="ARBA" id="ARBA00022826"/>
    </source>
</evidence>
<evidence type="ECO:0000256" key="1">
    <source>
        <dbReference type="ARBA" id="ARBA00022538"/>
    </source>
</evidence>
<reference evidence="8" key="1">
    <citation type="submission" date="2013-09" db="EMBL/GenBank/DDBJ databases">
        <title>Corchorus olitorius genome sequencing.</title>
        <authorList>
            <person name="Alam M."/>
            <person name="Haque M.S."/>
            <person name="Islam M.S."/>
            <person name="Emdad E.M."/>
            <person name="Islam M.M."/>
            <person name="Ahmed B."/>
            <person name="Halim A."/>
            <person name="Hossen Q.M.M."/>
            <person name="Hossain M.Z."/>
            <person name="Ahmed R."/>
            <person name="Khan M.M."/>
            <person name="Islam R."/>
            <person name="Rashid M.M."/>
            <person name="Khan S.A."/>
            <person name="Rahman M.S."/>
            <person name="Alam M."/>
            <person name="Yahiya A.S."/>
            <person name="Khan M.S."/>
            <person name="Azam M.S."/>
            <person name="Haque T."/>
            <person name="Lashkar M.Z.H."/>
            <person name="Akhand A.I."/>
            <person name="Morshed G."/>
            <person name="Roy S."/>
            <person name="Uddin K.S."/>
            <person name="Rabeya T."/>
            <person name="Hossain A.S."/>
            <person name="Chowdhury A."/>
            <person name="Snigdha A.R."/>
            <person name="Mortoza M.S."/>
            <person name="Matin S.A."/>
            <person name="Hoque S.M.E."/>
            <person name="Islam M.K."/>
            <person name="Roy D.K."/>
            <person name="Haider R."/>
            <person name="Moosa M.M."/>
            <person name="Elias S.M."/>
            <person name="Hasan A.M."/>
            <person name="Jahan S."/>
            <person name="Shafiuddin M."/>
            <person name="Mahmood N."/>
            <person name="Shommy N.S."/>
        </authorList>
    </citation>
    <scope>NUCLEOTIDE SEQUENCE [LARGE SCALE GENOMIC DNA]</scope>
    <source>
        <strain evidence="8">cv. O-4</strain>
    </source>
</reference>
<dbReference type="STRING" id="93759.A0A1R3IYR8"/>